<comment type="caution">
    <text evidence="1">The sequence shown here is derived from an EMBL/GenBank/DDBJ whole genome shotgun (WGS) entry which is preliminary data.</text>
</comment>
<proteinExistence type="predicted"/>
<sequence length="70" mass="8248">IEETSLQSQLSSIDIVKCLDVRSFAVSLAYALHNYYLRKDLPIPETLQKWKSICNDIEEFSDIRNKWESR</sequence>
<name>X1LL62_9ZZZZ</name>
<dbReference type="EMBL" id="BARU01046932">
    <property type="protein sequence ID" value="GAH94868.1"/>
    <property type="molecule type" value="Genomic_DNA"/>
</dbReference>
<accession>X1LL62</accession>
<feature type="non-terminal residue" evidence="1">
    <location>
        <position position="1"/>
    </location>
</feature>
<gene>
    <name evidence="1" type="ORF">S03H2_70564</name>
</gene>
<dbReference type="AlphaFoldDB" id="X1LL62"/>
<organism evidence="1">
    <name type="scientific">marine sediment metagenome</name>
    <dbReference type="NCBI Taxonomy" id="412755"/>
    <lineage>
        <taxon>unclassified sequences</taxon>
        <taxon>metagenomes</taxon>
        <taxon>ecological metagenomes</taxon>
    </lineage>
</organism>
<protein>
    <submittedName>
        <fullName evidence="1">Uncharacterized protein</fullName>
    </submittedName>
</protein>
<evidence type="ECO:0000313" key="1">
    <source>
        <dbReference type="EMBL" id="GAH94868.1"/>
    </source>
</evidence>
<reference evidence="1" key="1">
    <citation type="journal article" date="2014" name="Front. Microbiol.">
        <title>High frequency of phylogenetically diverse reductive dehalogenase-homologous genes in deep subseafloor sedimentary metagenomes.</title>
        <authorList>
            <person name="Kawai M."/>
            <person name="Futagami T."/>
            <person name="Toyoda A."/>
            <person name="Takaki Y."/>
            <person name="Nishi S."/>
            <person name="Hori S."/>
            <person name="Arai W."/>
            <person name="Tsubouchi T."/>
            <person name="Morono Y."/>
            <person name="Uchiyama I."/>
            <person name="Ito T."/>
            <person name="Fujiyama A."/>
            <person name="Inagaki F."/>
            <person name="Takami H."/>
        </authorList>
    </citation>
    <scope>NUCLEOTIDE SEQUENCE</scope>
    <source>
        <strain evidence="1">Expedition CK06-06</strain>
    </source>
</reference>